<dbReference type="GO" id="GO:0051213">
    <property type="term" value="F:dioxygenase activity"/>
    <property type="evidence" value="ECO:0007669"/>
    <property type="project" value="UniProtKB-KW"/>
</dbReference>
<accession>A0A3D9Q607</accession>
<dbReference type="InterPro" id="IPR029068">
    <property type="entry name" value="Glyas_Bleomycin-R_OHBP_Dase"/>
</dbReference>
<reference evidence="2 3" key="1">
    <citation type="submission" date="2018-08" db="EMBL/GenBank/DDBJ databases">
        <title>Genomic Encyclopedia of Type Strains, Phase III (KMG-III): the genomes of soil and plant-associated and newly described type strains.</title>
        <authorList>
            <person name="Whitman W."/>
        </authorList>
    </citation>
    <scope>NUCLEOTIDE SEQUENCE [LARGE SCALE GENOMIC DNA]</scope>
    <source>
        <strain evidence="2 3">CGMCC 1.10966</strain>
    </source>
</reference>
<comment type="caution">
    <text evidence="2">The sequence shown here is derived from an EMBL/GenBank/DDBJ whole genome shotgun (WGS) entry which is preliminary data.</text>
</comment>
<name>A0A3D9Q607_9BACL</name>
<evidence type="ECO:0000259" key="1">
    <source>
        <dbReference type="PROSITE" id="PS51819"/>
    </source>
</evidence>
<dbReference type="Pfam" id="PF00903">
    <property type="entry name" value="Glyoxalase"/>
    <property type="match status" value="1"/>
</dbReference>
<proteinExistence type="predicted"/>
<dbReference type="PROSITE" id="PS51819">
    <property type="entry name" value="VOC"/>
    <property type="match status" value="1"/>
</dbReference>
<dbReference type="Gene3D" id="3.10.180.10">
    <property type="entry name" value="2,3-Dihydroxybiphenyl 1,2-Dioxygenase, domain 1"/>
    <property type="match status" value="1"/>
</dbReference>
<dbReference type="SUPFAM" id="SSF54593">
    <property type="entry name" value="Glyoxalase/Bleomycin resistance protein/Dihydroxybiphenyl dioxygenase"/>
    <property type="match status" value="1"/>
</dbReference>
<dbReference type="Proteomes" id="UP000256304">
    <property type="component" value="Unassembled WGS sequence"/>
</dbReference>
<organism evidence="2 3">
    <name type="scientific">Paenibacillus taihuensis</name>
    <dbReference type="NCBI Taxonomy" id="1156355"/>
    <lineage>
        <taxon>Bacteria</taxon>
        <taxon>Bacillati</taxon>
        <taxon>Bacillota</taxon>
        <taxon>Bacilli</taxon>
        <taxon>Bacillales</taxon>
        <taxon>Paenibacillaceae</taxon>
        <taxon>Paenibacillus</taxon>
    </lineage>
</organism>
<sequence length="127" mass="14572">MLTSLEHVQIPVKQMDRAIAWYSEQLGFQLSSKDGDRIAFLNLPEGPYLMLWQTSDEATNAQFTVNGTEFPVSLYRTTRIHELHKNLTSIGTPIQVYQDDGFGWVLKFYDPEGNLWGALQFNESDKN</sequence>
<keyword evidence="2" id="KW-0456">Lyase</keyword>
<dbReference type="GO" id="GO:0016829">
    <property type="term" value="F:lyase activity"/>
    <property type="evidence" value="ECO:0007669"/>
    <property type="project" value="UniProtKB-KW"/>
</dbReference>
<dbReference type="CDD" id="cd06587">
    <property type="entry name" value="VOC"/>
    <property type="match status" value="1"/>
</dbReference>
<evidence type="ECO:0000313" key="2">
    <source>
        <dbReference type="EMBL" id="REE55367.1"/>
    </source>
</evidence>
<dbReference type="InterPro" id="IPR004360">
    <property type="entry name" value="Glyas_Fos-R_dOase_dom"/>
</dbReference>
<dbReference type="InterPro" id="IPR037523">
    <property type="entry name" value="VOC_core"/>
</dbReference>
<keyword evidence="2" id="KW-0560">Oxidoreductase</keyword>
<dbReference type="RefSeq" id="WP_116192802.1">
    <property type="nucleotide sequence ID" value="NZ_QTTN01000071.1"/>
</dbReference>
<feature type="domain" description="VOC" evidence="1">
    <location>
        <begin position="4"/>
        <end position="121"/>
    </location>
</feature>
<dbReference type="OrthoDB" id="2608626at2"/>
<gene>
    <name evidence="2" type="ORF">A8990_1717</name>
</gene>
<dbReference type="AlphaFoldDB" id="A0A3D9Q607"/>
<protein>
    <submittedName>
        <fullName evidence="2">Catechol 2,3-dioxygenase-like lactoylglutathione lyase family enzyme</fullName>
    </submittedName>
</protein>
<dbReference type="EMBL" id="QTTN01000071">
    <property type="protein sequence ID" value="REE55367.1"/>
    <property type="molecule type" value="Genomic_DNA"/>
</dbReference>
<evidence type="ECO:0000313" key="3">
    <source>
        <dbReference type="Proteomes" id="UP000256304"/>
    </source>
</evidence>
<keyword evidence="2" id="KW-0223">Dioxygenase</keyword>
<keyword evidence="3" id="KW-1185">Reference proteome</keyword>